<evidence type="ECO:0000256" key="1">
    <source>
        <dbReference type="ARBA" id="ARBA00022723"/>
    </source>
</evidence>
<keyword evidence="8" id="KW-1185">Reference proteome</keyword>
<gene>
    <name evidence="7" type="ORF">M427DRAFT_283306</name>
</gene>
<dbReference type="PROSITE" id="PS50199">
    <property type="entry name" value="ZF_RANBP2_2"/>
    <property type="match status" value="4"/>
</dbReference>
<evidence type="ECO:0000313" key="8">
    <source>
        <dbReference type="Proteomes" id="UP000070544"/>
    </source>
</evidence>
<evidence type="ECO:0000259" key="6">
    <source>
        <dbReference type="PROSITE" id="PS50199"/>
    </source>
</evidence>
<reference evidence="7 8" key="1">
    <citation type="journal article" date="2015" name="Genome Biol. Evol.">
        <title>Phylogenomic analyses indicate that early fungi evolved digesting cell walls of algal ancestors of land plants.</title>
        <authorList>
            <person name="Chang Y."/>
            <person name="Wang S."/>
            <person name="Sekimoto S."/>
            <person name="Aerts A.L."/>
            <person name="Choi C."/>
            <person name="Clum A."/>
            <person name="LaButti K.M."/>
            <person name="Lindquist E.A."/>
            <person name="Yee Ngan C."/>
            <person name="Ohm R.A."/>
            <person name="Salamov A.A."/>
            <person name="Grigoriev I.V."/>
            <person name="Spatafora J.W."/>
            <person name="Berbee M.L."/>
        </authorList>
    </citation>
    <scope>NUCLEOTIDE SEQUENCE [LARGE SCALE GENOMIC DNA]</scope>
    <source>
        <strain evidence="7 8">JEL478</strain>
    </source>
</reference>
<dbReference type="OrthoDB" id="448399at2759"/>
<organism evidence="7 8">
    <name type="scientific">Gonapodya prolifera (strain JEL478)</name>
    <name type="common">Monoblepharis prolifera</name>
    <dbReference type="NCBI Taxonomy" id="1344416"/>
    <lineage>
        <taxon>Eukaryota</taxon>
        <taxon>Fungi</taxon>
        <taxon>Fungi incertae sedis</taxon>
        <taxon>Chytridiomycota</taxon>
        <taxon>Chytridiomycota incertae sedis</taxon>
        <taxon>Monoblepharidomycetes</taxon>
        <taxon>Monoblepharidales</taxon>
        <taxon>Gonapodyaceae</taxon>
        <taxon>Gonapodya</taxon>
    </lineage>
</organism>
<dbReference type="Proteomes" id="UP000070544">
    <property type="component" value="Unassembled WGS sequence"/>
</dbReference>
<keyword evidence="3" id="KW-0862">Zinc</keyword>
<evidence type="ECO:0000256" key="5">
    <source>
        <dbReference type="SAM" id="MobiDB-lite"/>
    </source>
</evidence>
<dbReference type="AlphaFoldDB" id="A0A139AJZ7"/>
<dbReference type="InterPro" id="IPR001876">
    <property type="entry name" value="Znf_RanBP2"/>
</dbReference>
<dbReference type="SMART" id="SM00547">
    <property type="entry name" value="ZnF_RBZ"/>
    <property type="match status" value="5"/>
</dbReference>
<dbReference type="SUPFAM" id="SSF90209">
    <property type="entry name" value="Ran binding protein zinc finger-like"/>
    <property type="match status" value="4"/>
</dbReference>
<accession>A0A139AJZ7</accession>
<dbReference type="EMBL" id="KQ965750">
    <property type="protein sequence ID" value="KXS16745.1"/>
    <property type="molecule type" value="Genomic_DNA"/>
</dbReference>
<feature type="domain" description="RanBP2-type" evidence="6">
    <location>
        <begin position="320"/>
        <end position="349"/>
    </location>
</feature>
<dbReference type="PROSITE" id="PS01358">
    <property type="entry name" value="ZF_RANBP2_1"/>
    <property type="match status" value="4"/>
</dbReference>
<keyword evidence="1" id="KW-0479">Metal-binding</keyword>
<evidence type="ECO:0000256" key="2">
    <source>
        <dbReference type="ARBA" id="ARBA00022771"/>
    </source>
</evidence>
<evidence type="ECO:0000256" key="4">
    <source>
        <dbReference type="PROSITE-ProRule" id="PRU00322"/>
    </source>
</evidence>
<evidence type="ECO:0000256" key="3">
    <source>
        <dbReference type="ARBA" id="ARBA00022833"/>
    </source>
</evidence>
<dbReference type="GO" id="GO:0008270">
    <property type="term" value="F:zinc ion binding"/>
    <property type="evidence" value="ECO:0007669"/>
    <property type="project" value="UniProtKB-KW"/>
</dbReference>
<dbReference type="Gene3D" id="4.10.1060.10">
    <property type="entry name" value="Zinc finger, RanBP2-type"/>
    <property type="match status" value="4"/>
</dbReference>
<dbReference type="PANTHER" id="PTHR23111">
    <property type="entry name" value="ZINC FINGER PROTEIN"/>
    <property type="match status" value="1"/>
</dbReference>
<feature type="domain" description="RanBP2-type" evidence="6">
    <location>
        <begin position="103"/>
        <end position="132"/>
    </location>
</feature>
<protein>
    <recommendedName>
        <fullName evidence="6">RanBP2-type domain-containing protein</fullName>
    </recommendedName>
</protein>
<dbReference type="PANTHER" id="PTHR23111:SF40">
    <property type="entry name" value="RNA-BINDING PROTEIN INVOLVED IN HETEROCHROMATIN ASSEMBLY-RELATED"/>
    <property type="match status" value="1"/>
</dbReference>
<feature type="domain" description="RanBP2-type" evidence="6">
    <location>
        <begin position="15"/>
        <end position="44"/>
    </location>
</feature>
<dbReference type="Pfam" id="PF00641">
    <property type="entry name" value="Zn_ribbon_RanBP"/>
    <property type="match status" value="4"/>
</dbReference>
<dbReference type="GO" id="GO:0003729">
    <property type="term" value="F:mRNA binding"/>
    <property type="evidence" value="ECO:0007669"/>
    <property type="project" value="TreeGrafter"/>
</dbReference>
<name>A0A139AJZ7_GONPJ</name>
<keyword evidence="2 4" id="KW-0863">Zinc-finger</keyword>
<feature type="region of interest" description="Disordered" evidence="5">
    <location>
        <begin position="282"/>
        <end position="302"/>
    </location>
</feature>
<feature type="domain" description="RanBP2-type" evidence="6">
    <location>
        <begin position="223"/>
        <end position="252"/>
    </location>
</feature>
<evidence type="ECO:0000313" key="7">
    <source>
        <dbReference type="EMBL" id="KXS16745.1"/>
    </source>
</evidence>
<dbReference type="STRING" id="1344416.A0A139AJZ7"/>
<sequence length="418" mass="45693">METDQEVDPLISELKPGDWVCQHCKYHNFANRRICHRCKSVNIMPIYPLYIAATPLTTPLSPPGSPISTTWVDPPAMLSLSPTQGYQQINDMGNSPVDTPQGTLGDWICLSCNLANPASREQCQRCHSFRRRPRVRSAGHGYQNSYAHTNPPAPPYPLTISPQWVTAEWLCRCGAVNPKTFGACPLCGGVNSPPQPALHSPGYSYFLPVEGPTSGPRPRPTDRPGDWMCPTCSYFNYSSRVNCHRCGNPKGHALTIGETHALKAHSTLARLSEMMNPPTGWAQAQVQHPTATGFPSDPHPHAHPPVLLSPTLPPQNLGMRAGDWVCESCRFWNFAKRDACGRCQAMPPMAMASAPNDGVVQRESTDQGLVGDLLLDTVAAHGPRPLPYYALGVAAPENGTGRTEQIRKENNDGVLRIE</sequence>
<proteinExistence type="predicted"/>
<dbReference type="InterPro" id="IPR036443">
    <property type="entry name" value="Znf_RanBP2_sf"/>
</dbReference>